<dbReference type="PANTHER" id="PTHR11017">
    <property type="entry name" value="LEUCINE-RICH REPEAT-CONTAINING PROTEIN"/>
    <property type="match status" value="1"/>
</dbReference>
<reference evidence="2 3" key="1">
    <citation type="journal article" date="2018" name="Mol. Plant">
        <title>The genome of Artemisia annua provides insight into the evolution of Asteraceae family and artemisinin biosynthesis.</title>
        <authorList>
            <person name="Shen Q."/>
            <person name="Zhang L."/>
            <person name="Liao Z."/>
            <person name="Wang S."/>
            <person name="Yan T."/>
            <person name="Shi P."/>
            <person name="Liu M."/>
            <person name="Fu X."/>
            <person name="Pan Q."/>
            <person name="Wang Y."/>
            <person name="Lv Z."/>
            <person name="Lu X."/>
            <person name="Zhang F."/>
            <person name="Jiang W."/>
            <person name="Ma Y."/>
            <person name="Chen M."/>
            <person name="Hao X."/>
            <person name="Li L."/>
            <person name="Tang Y."/>
            <person name="Lv G."/>
            <person name="Zhou Y."/>
            <person name="Sun X."/>
            <person name="Brodelius P.E."/>
            <person name="Rose J.K.C."/>
            <person name="Tang K."/>
        </authorList>
    </citation>
    <scope>NUCLEOTIDE SEQUENCE [LARGE SCALE GENOMIC DNA]</scope>
    <source>
        <strain evidence="3">cv. Huhao1</strain>
        <tissue evidence="2">Leaf</tissue>
    </source>
</reference>
<protein>
    <submittedName>
        <fullName evidence="2">Toll/interleukin-1 receptor (TIR) domain-containing protein</fullName>
    </submittedName>
</protein>
<comment type="caution">
    <text evidence="2">The sequence shown here is derived from an EMBL/GenBank/DDBJ whole genome shotgun (WGS) entry which is preliminary data.</text>
</comment>
<dbReference type="InterPro" id="IPR035897">
    <property type="entry name" value="Toll_tir_struct_dom_sf"/>
</dbReference>
<evidence type="ECO:0000259" key="1">
    <source>
        <dbReference type="PROSITE" id="PS50104"/>
    </source>
</evidence>
<dbReference type="OrthoDB" id="1930487at2759"/>
<dbReference type="Proteomes" id="UP000245207">
    <property type="component" value="Unassembled WGS sequence"/>
</dbReference>
<sequence>MFTLSQKSIETYKDEDIIEKGKTIDNQLIKSIEDSRFYIIVFSKNYASSFFYDVEPTEVSKQSGAVGDALAEHDDAEAAQKWREALKEAADLVGWELKNSTNGHEAKLIQKIVEKISLDLLSINFNIDEKLVGMETCVKGVVSSLETSVDDVRMIGIKGIGGGGKTTLARAVFDQISIQFEGKSFVENVREISKGSLYGFKSLQKQVLSDVLNDPYIIVSSVYDGKNMMKRMLCCRKVLVVLDDVDQIDQLEALVGQPNWYKSGSRIIITTRDEQAADFMLEMV</sequence>
<evidence type="ECO:0000313" key="3">
    <source>
        <dbReference type="Proteomes" id="UP000245207"/>
    </source>
</evidence>
<gene>
    <name evidence="2" type="ORF">CTI12_AA245870</name>
</gene>
<dbReference type="SUPFAM" id="SSF52200">
    <property type="entry name" value="Toll/Interleukin receptor TIR domain"/>
    <property type="match status" value="1"/>
</dbReference>
<dbReference type="InterPro" id="IPR027417">
    <property type="entry name" value="P-loop_NTPase"/>
</dbReference>
<name>A0A2U1NNW3_ARTAN</name>
<dbReference type="Gene3D" id="3.40.50.10140">
    <property type="entry name" value="Toll/interleukin-1 receptor homology (TIR) domain"/>
    <property type="match status" value="2"/>
</dbReference>
<organism evidence="2 3">
    <name type="scientific">Artemisia annua</name>
    <name type="common">Sweet wormwood</name>
    <dbReference type="NCBI Taxonomy" id="35608"/>
    <lineage>
        <taxon>Eukaryota</taxon>
        <taxon>Viridiplantae</taxon>
        <taxon>Streptophyta</taxon>
        <taxon>Embryophyta</taxon>
        <taxon>Tracheophyta</taxon>
        <taxon>Spermatophyta</taxon>
        <taxon>Magnoliopsida</taxon>
        <taxon>eudicotyledons</taxon>
        <taxon>Gunneridae</taxon>
        <taxon>Pentapetalae</taxon>
        <taxon>asterids</taxon>
        <taxon>campanulids</taxon>
        <taxon>Asterales</taxon>
        <taxon>Asteraceae</taxon>
        <taxon>Asteroideae</taxon>
        <taxon>Anthemideae</taxon>
        <taxon>Artemisiinae</taxon>
        <taxon>Artemisia</taxon>
    </lineage>
</organism>
<dbReference type="PANTHER" id="PTHR11017:SF577">
    <property type="entry name" value="DISEASE RESISTANCE PROTEIN (TIR-NBS-LRR CLASS), PUTATIVE-RELATED"/>
    <property type="match status" value="1"/>
</dbReference>
<keyword evidence="2" id="KW-0675">Receptor</keyword>
<feature type="domain" description="TIR" evidence="1">
    <location>
        <begin position="1"/>
        <end position="120"/>
    </location>
</feature>
<keyword evidence="3" id="KW-1185">Reference proteome</keyword>
<dbReference type="AlphaFoldDB" id="A0A2U1NNW3"/>
<proteinExistence type="predicted"/>
<dbReference type="Gene3D" id="3.40.50.300">
    <property type="entry name" value="P-loop containing nucleotide triphosphate hydrolases"/>
    <property type="match status" value="1"/>
</dbReference>
<dbReference type="InterPro" id="IPR044974">
    <property type="entry name" value="Disease_R_plants"/>
</dbReference>
<dbReference type="STRING" id="35608.A0A2U1NNW3"/>
<dbReference type="InterPro" id="IPR000157">
    <property type="entry name" value="TIR_dom"/>
</dbReference>
<dbReference type="GO" id="GO:0043531">
    <property type="term" value="F:ADP binding"/>
    <property type="evidence" value="ECO:0007669"/>
    <property type="project" value="InterPro"/>
</dbReference>
<dbReference type="Pfam" id="PF00931">
    <property type="entry name" value="NB-ARC"/>
    <property type="match status" value="1"/>
</dbReference>
<accession>A0A2U1NNW3</accession>
<dbReference type="GO" id="GO:0007165">
    <property type="term" value="P:signal transduction"/>
    <property type="evidence" value="ECO:0007669"/>
    <property type="project" value="InterPro"/>
</dbReference>
<dbReference type="PROSITE" id="PS50104">
    <property type="entry name" value="TIR"/>
    <property type="match status" value="1"/>
</dbReference>
<dbReference type="Pfam" id="PF01582">
    <property type="entry name" value="TIR"/>
    <property type="match status" value="2"/>
</dbReference>
<dbReference type="EMBL" id="PKPP01002453">
    <property type="protein sequence ID" value="PWA75181.1"/>
    <property type="molecule type" value="Genomic_DNA"/>
</dbReference>
<evidence type="ECO:0000313" key="2">
    <source>
        <dbReference type="EMBL" id="PWA75181.1"/>
    </source>
</evidence>
<dbReference type="InterPro" id="IPR002182">
    <property type="entry name" value="NB-ARC"/>
</dbReference>
<dbReference type="SUPFAM" id="SSF52540">
    <property type="entry name" value="P-loop containing nucleoside triphosphate hydrolases"/>
    <property type="match status" value="1"/>
</dbReference>
<dbReference type="PRINTS" id="PR00364">
    <property type="entry name" value="DISEASERSIST"/>
</dbReference>
<dbReference type="GO" id="GO:0006952">
    <property type="term" value="P:defense response"/>
    <property type="evidence" value="ECO:0007669"/>
    <property type="project" value="InterPro"/>
</dbReference>